<gene>
    <name evidence="3" type="ORF">BKP37_07920</name>
</gene>
<dbReference type="InterPro" id="IPR036514">
    <property type="entry name" value="SGNH_hydro_sf"/>
</dbReference>
<accession>A0A1S2LQA6</accession>
<dbReference type="InterPro" id="IPR037459">
    <property type="entry name" value="RhgT-like"/>
</dbReference>
<comment type="similarity">
    <text evidence="1">Belongs to the 'GDSL' lipolytic enzyme family.</text>
</comment>
<evidence type="ECO:0000256" key="2">
    <source>
        <dbReference type="ARBA" id="ARBA00022801"/>
    </source>
</evidence>
<dbReference type="SUPFAM" id="SSF52266">
    <property type="entry name" value="SGNH hydrolase"/>
    <property type="match status" value="1"/>
</dbReference>
<organism evidence="3 4">
    <name type="scientific">Anaerobacillus alkalilacustris</name>
    <dbReference type="NCBI Taxonomy" id="393763"/>
    <lineage>
        <taxon>Bacteria</taxon>
        <taxon>Bacillati</taxon>
        <taxon>Bacillota</taxon>
        <taxon>Bacilli</taxon>
        <taxon>Bacillales</taxon>
        <taxon>Bacillaceae</taxon>
        <taxon>Anaerobacillus</taxon>
    </lineage>
</organism>
<comment type="caution">
    <text evidence="3">The sequence shown here is derived from an EMBL/GenBank/DDBJ whole genome shotgun (WGS) entry which is preliminary data.</text>
</comment>
<name>A0A1S2LQA6_9BACI</name>
<proteinExistence type="inferred from homology"/>
<dbReference type="CDD" id="cd01821">
    <property type="entry name" value="Rhamnogalacturan_acetylesterase_like"/>
    <property type="match status" value="1"/>
</dbReference>
<dbReference type="EMBL" id="MLQR01000017">
    <property type="protein sequence ID" value="OIJ14681.1"/>
    <property type="molecule type" value="Genomic_DNA"/>
</dbReference>
<evidence type="ECO:0000313" key="3">
    <source>
        <dbReference type="EMBL" id="OIJ14681.1"/>
    </source>
</evidence>
<dbReference type="OrthoDB" id="9807041at2"/>
<evidence type="ECO:0000313" key="4">
    <source>
        <dbReference type="Proteomes" id="UP000179524"/>
    </source>
</evidence>
<reference evidence="3 4" key="1">
    <citation type="submission" date="2016-10" db="EMBL/GenBank/DDBJ databases">
        <title>Draft genome sequences of four alkaliphilic bacteria belonging to the Anaerobacillus genus.</title>
        <authorList>
            <person name="Bassil N.M."/>
            <person name="Lloyd J.R."/>
        </authorList>
    </citation>
    <scope>NUCLEOTIDE SEQUENCE [LARGE SCALE GENOMIC DNA]</scope>
    <source>
        <strain evidence="3 4">DSM 18345</strain>
    </source>
</reference>
<dbReference type="Gene3D" id="3.40.50.1110">
    <property type="entry name" value="SGNH hydrolase"/>
    <property type="match status" value="1"/>
</dbReference>
<dbReference type="Pfam" id="PF00657">
    <property type="entry name" value="Lipase_GDSL"/>
    <property type="match status" value="1"/>
</dbReference>
<dbReference type="RefSeq" id="WP_071309070.1">
    <property type="nucleotide sequence ID" value="NZ_MLQR01000017.1"/>
</dbReference>
<dbReference type="GO" id="GO:0016788">
    <property type="term" value="F:hydrolase activity, acting on ester bonds"/>
    <property type="evidence" value="ECO:0007669"/>
    <property type="project" value="InterPro"/>
</dbReference>
<sequence length="228" mass="25815">MEQIKVFMVGDSTMTNYEADVAPRAGWGQVFNTYFEPNISILNAASSGRSSKSFIDEKKLEKIASEIGENDYLFIQFGHNDQKTDEERHTEPFTTYKSYLSQYINTAIEKQAIPILITPVQRRSCGVNGKLHDTHGEYPIAMKELAEECNVLLIDLGSKSKSLLENIGPEKSKQLYLWYNPSEEPNYPEGVQDDTHFSLVGAHLIARLIVDELKTMNLSLSSSIKDKW</sequence>
<dbReference type="Proteomes" id="UP000179524">
    <property type="component" value="Unassembled WGS sequence"/>
</dbReference>
<dbReference type="InterPro" id="IPR001087">
    <property type="entry name" value="GDSL"/>
</dbReference>
<keyword evidence="2" id="KW-0378">Hydrolase</keyword>
<dbReference type="PANTHER" id="PTHR43695:SF1">
    <property type="entry name" value="RHAMNOGALACTURONAN ACETYLESTERASE"/>
    <property type="match status" value="1"/>
</dbReference>
<dbReference type="PANTHER" id="PTHR43695">
    <property type="entry name" value="PUTATIVE (AFU_ORTHOLOGUE AFUA_2G17250)-RELATED"/>
    <property type="match status" value="1"/>
</dbReference>
<evidence type="ECO:0000256" key="1">
    <source>
        <dbReference type="ARBA" id="ARBA00008668"/>
    </source>
</evidence>
<dbReference type="AlphaFoldDB" id="A0A1S2LQA6"/>
<keyword evidence="4" id="KW-1185">Reference proteome</keyword>
<protein>
    <submittedName>
        <fullName evidence="3">Rhamnogalacturonan acetylesterase</fullName>
    </submittedName>
</protein>